<dbReference type="OrthoDB" id="2680646at2"/>
<dbReference type="RefSeq" id="WP_071308894.1">
    <property type="nucleotide sequence ID" value="NZ_MLQR01000015.1"/>
</dbReference>
<dbReference type="Proteomes" id="UP000179524">
    <property type="component" value="Unassembled WGS sequence"/>
</dbReference>
<comment type="caution">
    <text evidence="1">The sequence shown here is derived from an EMBL/GenBank/DDBJ whole genome shotgun (WGS) entry which is preliminary data.</text>
</comment>
<evidence type="ECO:0000313" key="1">
    <source>
        <dbReference type="EMBL" id="OIJ14926.1"/>
    </source>
</evidence>
<dbReference type="EMBL" id="MLQR01000015">
    <property type="protein sequence ID" value="OIJ14926.1"/>
    <property type="molecule type" value="Genomic_DNA"/>
</dbReference>
<gene>
    <name evidence="1" type="ORF">BKP37_07000</name>
</gene>
<protein>
    <recommendedName>
        <fullName evidence="3">Response receiver domain-containing protein</fullName>
    </recommendedName>
</protein>
<reference evidence="1 2" key="1">
    <citation type="submission" date="2016-10" db="EMBL/GenBank/DDBJ databases">
        <title>Draft genome sequences of four alkaliphilic bacteria belonging to the Anaerobacillus genus.</title>
        <authorList>
            <person name="Bassil N.M."/>
            <person name="Lloyd J.R."/>
        </authorList>
    </citation>
    <scope>NUCLEOTIDE SEQUENCE [LARGE SCALE GENOMIC DNA]</scope>
    <source>
        <strain evidence="1 2">DSM 18345</strain>
    </source>
</reference>
<accession>A0A1S2LRA6</accession>
<evidence type="ECO:0000313" key="2">
    <source>
        <dbReference type="Proteomes" id="UP000179524"/>
    </source>
</evidence>
<name>A0A1S2LRA6_9BACI</name>
<sequence length="660" mass="76507">MIPVNKLLENLNVSKILFIDDQLELSDDDKMMMLPLCLTKQKGNQELIAKLEKELGAEKIEKLFEQEDIEFLYEEDDERRFVFNALEKYDLGLLKGPAKQIEERLVDYFGADIIETASSPDEKDFKDFDLIIMDYDYSKEEFTALDIIKDKLNGDESKYIVFMSSHTEFTYEKVPYRMTDSESRQDLFRKYSSNNILEFKALLNYINKDVVQSKGAFNAAIYETLLELESGKLMFDSLYSTKSLLDKGVNDAISKLLLTNSKTMKALITEKLEIEGVSETTYLVELSLALVKNLIMDSVPQMQEIHEKLSNIQGWSCEIWDYETDNHLRDLRRIELLDENVNKRNAPIDFGDIFEMKIQDKLIRGILVSQSCDLMVREVKGNIQRNAEVASIILEVSEMTGKSCIPLRLGKEEVIFDVRKNILIPSWILDFTSLDVDNGNSQFMINQSIFREFTWGGFYCKYLTNLIEEKSNELKGFGDGEHTTWSHNIAYSFRKNHDNIAFNVSRVARLDYLHTSSILKQKNELETRVPLSLDISSEEIKFSPLETRLNSRETNLKFLYSEKDKCVLIDVNHFLGTIQEEGFKIKQEIMDGIITEIQTNHRKSLVLREQLKEKRMLIVDEETAGAFKQYGIEIRSNKKKKTVDVICRHEFIGTEMVGQK</sequence>
<proteinExistence type="predicted"/>
<keyword evidence="2" id="KW-1185">Reference proteome</keyword>
<organism evidence="1 2">
    <name type="scientific">Anaerobacillus alkalilacustris</name>
    <dbReference type="NCBI Taxonomy" id="393763"/>
    <lineage>
        <taxon>Bacteria</taxon>
        <taxon>Bacillati</taxon>
        <taxon>Bacillota</taxon>
        <taxon>Bacilli</taxon>
        <taxon>Bacillales</taxon>
        <taxon>Bacillaceae</taxon>
        <taxon>Anaerobacillus</taxon>
    </lineage>
</organism>
<evidence type="ECO:0008006" key="3">
    <source>
        <dbReference type="Google" id="ProtNLM"/>
    </source>
</evidence>
<dbReference type="AlphaFoldDB" id="A0A1S2LRA6"/>